<feature type="repeat" description="TPR" evidence="1">
    <location>
        <begin position="77"/>
        <end position="110"/>
    </location>
</feature>
<dbReference type="RefSeq" id="WP_002699574.1">
    <property type="nucleotide sequence ID" value="NZ_AAWS01000023.1"/>
</dbReference>
<keyword evidence="3" id="KW-1185">Reference proteome</keyword>
<keyword evidence="1" id="KW-0802">TPR repeat</keyword>
<dbReference type="InterPro" id="IPR011990">
    <property type="entry name" value="TPR-like_helical_dom_sf"/>
</dbReference>
<dbReference type="Gene3D" id="1.25.40.10">
    <property type="entry name" value="Tetratricopeptide repeat domain"/>
    <property type="match status" value="1"/>
</dbReference>
<dbReference type="OrthoDB" id="9811837at2"/>
<dbReference type="AlphaFoldDB" id="A1ZQB3"/>
<accession>A1ZQB3</accession>
<dbReference type="SUPFAM" id="SSF48452">
    <property type="entry name" value="TPR-like"/>
    <property type="match status" value="1"/>
</dbReference>
<dbReference type="InterPro" id="IPR019734">
    <property type="entry name" value="TPR_rpt"/>
</dbReference>
<evidence type="ECO:0000256" key="1">
    <source>
        <dbReference type="PROSITE-ProRule" id="PRU00339"/>
    </source>
</evidence>
<dbReference type="InterPro" id="IPR011716">
    <property type="entry name" value="TPR-3"/>
</dbReference>
<organism evidence="2 3">
    <name type="scientific">Microscilla marina ATCC 23134</name>
    <dbReference type="NCBI Taxonomy" id="313606"/>
    <lineage>
        <taxon>Bacteria</taxon>
        <taxon>Pseudomonadati</taxon>
        <taxon>Bacteroidota</taxon>
        <taxon>Cytophagia</taxon>
        <taxon>Cytophagales</taxon>
        <taxon>Microscillaceae</taxon>
        <taxon>Microscilla</taxon>
    </lineage>
</organism>
<reference evidence="2 3" key="1">
    <citation type="submission" date="2007-01" db="EMBL/GenBank/DDBJ databases">
        <authorList>
            <person name="Haygood M."/>
            <person name="Podell S."/>
            <person name="Anderson C."/>
            <person name="Hopkinson B."/>
            <person name="Roe K."/>
            <person name="Barbeau K."/>
            <person name="Gaasterland T."/>
            <person name="Ferriera S."/>
            <person name="Johnson J."/>
            <person name="Kravitz S."/>
            <person name="Beeson K."/>
            <person name="Sutton G."/>
            <person name="Rogers Y.-H."/>
            <person name="Friedman R."/>
            <person name="Frazier M."/>
            <person name="Venter J.C."/>
        </authorList>
    </citation>
    <scope>NUCLEOTIDE SEQUENCE [LARGE SCALE GENOMIC DNA]</scope>
    <source>
        <strain evidence="2 3">ATCC 23134</strain>
    </source>
</reference>
<name>A1ZQB3_MICM2</name>
<protein>
    <submittedName>
        <fullName evidence="2">Tetratricopeptide repeat family</fullName>
    </submittedName>
</protein>
<proteinExistence type="predicted"/>
<comment type="caution">
    <text evidence="2">The sequence shown here is derived from an EMBL/GenBank/DDBJ whole genome shotgun (WGS) entry which is preliminary data.</text>
</comment>
<evidence type="ECO:0000313" key="3">
    <source>
        <dbReference type="Proteomes" id="UP000004095"/>
    </source>
</evidence>
<sequence length="249" mass="28330">MSNDVIFEDEQGNRITREDLAYVTKGHVDFALIGREQIPFEAIELHQKARQEGQQYGNYDKAIELLKKTCLMADHWPYPVYDLAFTYLLQKNYEQALQYYRLTDELEPRGFFTAKTAIYALEGELDGRFPPGLYLTYLKIEWTDNEQEKLEIASSIAQKCPDFAPAWKELATLHDDSTQRMKAIAAGLAQNPDAETEGNLLINKALVLDKEGKTEEAIGILGNLIMNNNVTLANDAMSKFVLNQIINRS</sequence>
<evidence type="ECO:0000313" key="2">
    <source>
        <dbReference type="EMBL" id="EAY27522.1"/>
    </source>
</evidence>
<dbReference type="PROSITE" id="PS50005">
    <property type="entry name" value="TPR"/>
    <property type="match status" value="1"/>
</dbReference>
<dbReference type="Pfam" id="PF07720">
    <property type="entry name" value="TPR_3"/>
    <property type="match status" value="1"/>
</dbReference>
<dbReference type="eggNOG" id="COG0457">
    <property type="taxonomic scope" value="Bacteria"/>
</dbReference>
<dbReference type="EMBL" id="AAWS01000023">
    <property type="protein sequence ID" value="EAY27522.1"/>
    <property type="molecule type" value="Genomic_DNA"/>
</dbReference>
<dbReference type="Proteomes" id="UP000004095">
    <property type="component" value="Unassembled WGS sequence"/>
</dbReference>
<gene>
    <name evidence="2" type="ORF">M23134_06923</name>
</gene>